<proteinExistence type="predicted"/>
<feature type="transmembrane region" description="Helical" evidence="8">
    <location>
        <begin position="334"/>
        <end position="365"/>
    </location>
</feature>
<dbReference type="GO" id="GO:0005886">
    <property type="term" value="C:plasma membrane"/>
    <property type="evidence" value="ECO:0007669"/>
    <property type="project" value="UniProtKB-SubCell"/>
</dbReference>
<dbReference type="Proteomes" id="UP000596074">
    <property type="component" value="Chromosome"/>
</dbReference>
<evidence type="ECO:0000313" key="11">
    <source>
        <dbReference type="Proteomes" id="UP000596074"/>
    </source>
</evidence>
<keyword evidence="4 8" id="KW-0812">Transmembrane</keyword>
<feature type="transmembrane region" description="Helical" evidence="8">
    <location>
        <begin position="459"/>
        <end position="478"/>
    </location>
</feature>
<keyword evidence="5 8" id="KW-1133">Transmembrane helix</keyword>
<evidence type="ECO:0000256" key="8">
    <source>
        <dbReference type="SAM" id="Phobius"/>
    </source>
</evidence>
<evidence type="ECO:0000256" key="3">
    <source>
        <dbReference type="ARBA" id="ARBA00022519"/>
    </source>
</evidence>
<dbReference type="PANTHER" id="PTHR33362:SF5">
    <property type="entry name" value="C4-DICARBOXYLATE TRAP TRANSPORTER LARGE PERMEASE PROTEIN DCTM"/>
    <property type="match status" value="1"/>
</dbReference>
<keyword evidence="7" id="KW-0813">Transport</keyword>
<dbReference type="InterPro" id="IPR010656">
    <property type="entry name" value="DctM"/>
</dbReference>
<dbReference type="GO" id="GO:0022857">
    <property type="term" value="F:transmembrane transporter activity"/>
    <property type="evidence" value="ECO:0007669"/>
    <property type="project" value="UniProtKB-UniRule"/>
</dbReference>
<feature type="transmembrane region" description="Helical" evidence="8">
    <location>
        <begin position="12"/>
        <end position="31"/>
    </location>
</feature>
<dbReference type="PANTHER" id="PTHR33362">
    <property type="entry name" value="SIALIC ACID TRAP TRANSPORTER PERMEASE PROTEIN SIAT-RELATED"/>
    <property type="match status" value="1"/>
</dbReference>
<feature type="transmembrane region" description="Helical" evidence="8">
    <location>
        <begin position="377"/>
        <end position="404"/>
    </location>
</feature>
<evidence type="ECO:0000256" key="4">
    <source>
        <dbReference type="ARBA" id="ARBA00022692"/>
    </source>
</evidence>
<feature type="transmembrane region" description="Helical" evidence="8">
    <location>
        <begin position="553"/>
        <end position="570"/>
    </location>
</feature>
<feature type="transmembrane region" description="Helical" evidence="8">
    <location>
        <begin position="484"/>
        <end position="503"/>
    </location>
</feature>
<dbReference type="InterPro" id="IPR004681">
    <property type="entry name" value="TRAP_DctM"/>
</dbReference>
<gene>
    <name evidence="10" type="ORF">GJQ55_09795</name>
</gene>
<evidence type="ECO:0000256" key="1">
    <source>
        <dbReference type="ARBA" id="ARBA00004429"/>
    </source>
</evidence>
<feature type="transmembrane region" description="Helical" evidence="8">
    <location>
        <begin position="416"/>
        <end position="434"/>
    </location>
</feature>
<organism evidence="10 11">
    <name type="scientific">Venatoribacter cucullus</name>
    <dbReference type="NCBI Taxonomy" id="2661630"/>
    <lineage>
        <taxon>Bacteria</taxon>
        <taxon>Pseudomonadati</taxon>
        <taxon>Pseudomonadota</taxon>
        <taxon>Gammaproteobacteria</taxon>
        <taxon>Oceanospirillales</taxon>
        <taxon>Oceanospirillaceae</taxon>
        <taxon>Venatoribacter</taxon>
    </lineage>
</organism>
<accession>A0A9X7YPK0</accession>
<comment type="subcellular location">
    <subcellularLocation>
        <location evidence="1 7">Cell inner membrane</location>
        <topology evidence="1 7">Multi-pass membrane protein</topology>
    </subcellularLocation>
</comment>
<evidence type="ECO:0000256" key="6">
    <source>
        <dbReference type="ARBA" id="ARBA00023136"/>
    </source>
</evidence>
<keyword evidence="2" id="KW-1003">Cell membrane</keyword>
<feature type="transmembrane region" description="Helical" evidence="8">
    <location>
        <begin position="265"/>
        <end position="289"/>
    </location>
</feature>
<feature type="transmembrane region" description="Helical" evidence="8">
    <location>
        <begin position="153"/>
        <end position="172"/>
    </location>
</feature>
<keyword evidence="11" id="KW-1185">Reference proteome</keyword>
<sequence length="707" mass="78068">MEQTLRVGHRTAYEWLAALPAFLVLVFVVVLNTSSSLHAQLLQLGESMWSGYFQLRIDPVQPGCNPAMDIDAELQRLIHQANNSVDEFDLFAPEPVNEGALRQSLLASQLQCAERHALYESAVERITPGVQIFRTIELGIAGFGEFGMNAQRIMLAVLVLICGLTALFRRHHIALRPMETEMDYRVAAGAQLIASTILFYSVYSFKDVAVNSGVAISTQHHILHHLWIIGFAFILLLSLYQFLFIPKEAKPGGSFLKAQLAVPLYATMCIISGTYFIMSGHSAGIGIYLNQMMELSQLFLNVGLYVWIGMLLKRTELAQKVFAVFRPFNLPPELLAVVVVAIAAIPTAYTGASGIFVIAVGGLIYMELRRAGARRQLALAATAMSGSLGVVLRPCLLVVIIAALNNEVTTDQLFGWGVKVFFLTTLLFAMMALITRQGPARLEIPQDVFPQFLQALKPLLPYVVIIGITLLIYAQALNAYLDEFSAPFILPVLLLVILIYERLMQEKDVLKRENLNIDYVENRLEQSWTDLRVGNDSLEKTIREATTETTGHIGALLMLMGLSVSIGGVIERAEIMHMVPLVFESPWAAMAVLVGILVVIGMVMDPYGAVILVSATIASVAYNNGIHPVHFWMVTLVAFELGYLSPPVALNHLLTRQVVGEEEVRLAKEETVGQSFWYRHEKMLLPLVSMGIALAIVAFVPLAIGYD</sequence>
<feature type="transmembrane region" description="Helical" evidence="8">
    <location>
        <begin position="226"/>
        <end position="245"/>
    </location>
</feature>
<name>A0A9X7YPK0_9GAMM</name>
<dbReference type="KEGG" id="vcw:GJQ55_09795"/>
<protein>
    <submittedName>
        <fullName evidence="10">TRAP transporter large permease subunit</fullName>
    </submittedName>
</protein>
<dbReference type="RefSeq" id="WP_228344795.1">
    <property type="nucleotide sequence ID" value="NZ_CP046056.1"/>
</dbReference>
<feature type="transmembrane region" description="Helical" evidence="8">
    <location>
        <begin position="298"/>
        <end position="314"/>
    </location>
</feature>
<evidence type="ECO:0000259" key="9">
    <source>
        <dbReference type="Pfam" id="PF06808"/>
    </source>
</evidence>
<dbReference type="AlphaFoldDB" id="A0A9X7YPK0"/>
<feature type="domain" description="TRAP C4-dicarboxylate transport system permease DctM subunit" evidence="9">
    <location>
        <begin position="260"/>
        <end position="701"/>
    </location>
</feature>
<evidence type="ECO:0000256" key="5">
    <source>
        <dbReference type="ARBA" id="ARBA00022989"/>
    </source>
</evidence>
<comment type="function">
    <text evidence="7">Part of the tripartite ATP-independent periplasmic (TRAP) transport system.</text>
</comment>
<keyword evidence="6 8" id="KW-0472">Membrane</keyword>
<feature type="transmembrane region" description="Helical" evidence="8">
    <location>
        <begin position="684"/>
        <end position="704"/>
    </location>
</feature>
<keyword evidence="3 7" id="KW-0997">Cell inner membrane</keyword>
<dbReference type="Pfam" id="PF06808">
    <property type="entry name" value="DctM"/>
    <property type="match status" value="1"/>
</dbReference>
<evidence type="ECO:0000256" key="2">
    <source>
        <dbReference type="ARBA" id="ARBA00022475"/>
    </source>
</evidence>
<dbReference type="EMBL" id="CP046056">
    <property type="protein sequence ID" value="QQD24734.1"/>
    <property type="molecule type" value="Genomic_DNA"/>
</dbReference>
<reference evidence="10 11" key="1">
    <citation type="submission" date="2019-11" db="EMBL/GenBank/DDBJ databases">
        <title>Venatorbacter sp. nov. a predator of Campylobacter and other Gram-negative bacteria.</title>
        <authorList>
            <person name="Saeedi A."/>
            <person name="Cummings N.J."/>
            <person name="Connerton I.F."/>
            <person name="Connerton P.L."/>
        </authorList>
    </citation>
    <scope>NUCLEOTIDE SEQUENCE [LARGE SCALE GENOMIC DNA]</scope>
    <source>
        <strain evidence="10">XL5</strain>
    </source>
</reference>
<evidence type="ECO:0000313" key="10">
    <source>
        <dbReference type="EMBL" id="QQD24734.1"/>
    </source>
</evidence>
<evidence type="ECO:0000256" key="7">
    <source>
        <dbReference type="RuleBase" id="RU369079"/>
    </source>
</evidence>